<sequence>MTSANTTVALHHILVKSPLLANDILHELELGADFSDLAEEYSACPSANNQGFAGYHDLDRLPSALVEALAAWDGEQPYTQAIKTPLGLHILKPVSRLERTLLNDELADDPAEQPNSLAD</sequence>
<evidence type="ECO:0000256" key="1">
    <source>
        <dbReference type="ARBA" id="ARBA00000971"/>
    </source>
</evidence>
<comment type="caution">
    <text evidence="7">The sequence shown here is derived from an EMBL/GenBank/DDBJ whole genome shotgun (WGS) entry which is preliminary data.</text>
</comment>
<comment type="catalytic activity">
    <reaction evidence="1">
        <text>[protein]-peptidylproline (omega=180) = [protein]-peptidylproline (omega=0)</text>
        <dbReference type="Rhea" id="RHEA:16237"/>
        <dbReference type="Rhea" id="RHEA-COMP:10747"/>
        <dbReference type="Rhea" id="RHEA-COMP:10748"/>
        <dbReference type="ChEBI" id="CHEBI:83833"/>
        <dbReference type="ChEBI" id="CHEBI:83834"/>
        <dbReference type="EC" id="5.2.1.8"/>
    </reaction>
</comment>
<dbReference type="InterPro" id="IPR000297">
    <property type="entry name" value="PPIase_PpiC"/>
</dbReference>
<accession>A0ABV7VM36</accession>
<evidence type="ECO:0000313" key="8">
    <source>
        <dbReference type="Proteomes" id="UP001595722"/>
    </source>
</evidence>
<feature type="domain" description="PpiC" evidence="6">
    <location>
        <begin position="5"/>
        <end position="95"/>
    </location>
</feature>
<dbReference type="EMBL" id="JBHRYB010000001">
    <property type="protein sequence ID" value="MFC3678590.1"/>
    <property type="molecule type" value="Genomic_DNA"/>
</dbReference>
<keyword evidence="8" id="KW-1185">Reference proteome</keyword>
<gene>
    <name evidence="7" type="ORF">ACFOMG_00510</name>
</gene>
<dbReference type="Pfam" id="PF00639">
    <property type="entry name" value="Rotamase"/>
    <property type="match status" value="1"/>
</dbReference>
<evidence type="ECO:0000256" key="3">
    <source>
        <dbReference type="ARBA" id="ARBA00023110"/>
    </source>
</evidence>
<dbReference type="Gene3D" id="3.10.50.40">
    <property type="match status" value="1"/>
</dbReference>
<dbReference type="EC" id="5.2.1.8" evidence="2"/>
<dbReference type="SUPFAM" id="SSF54534">
    <property type="entry name" value="FKBP-like"/>
    <property type="match status" value="1"/>
</dbReference>
<dbReference type="PROSITE" id="PS50198">
    <property type="entry name" value="PPIC_PPIASE_2"/>
    <property type="match status" value="1"/>
</dbReference>
<dbReference type="Proteomes" id="UP001595722">
    <property type="component" value="Unassembled WGS sequence"/>
</dbReference>
<keyword evidence="3 5" id="KW-0697">Rotamase</keyword>
<evidence type="ECO:0000256" key="2">
    <source>
        <dbReference type="ARBA" id="ARBA00013194"/>
    </source>
</evidence>
<dbReference type="PANTHER" id="PTHR43629">
    <property type="entry name" value="PEPTIDYL-PROLYL CIS-TRANS ISOMERASE"/>
    <property type="match status" value="1"/>
</dbReference>
<proteinExistence type="predicted"/>
<evidence type="ECO:0000259" key="6">
    <source>
        <dbReference type="PROSITE" id="PS50198"/>
    </source>
</evidence>
<dbReference type="PANTHER" id="PTHR43629:SF3">
    <property type="entry name" value="PEPTIDYL-PROLYL CIS-TRANS ISOMERASE C"/>
    <property type="match status" value="1"/>
</dbReference>
<dbReference type="GO" id="GO:0016853">
    <property type="term" value="F:isomerase activity"/>
    <property type="evidence" value="ECO:0007669"/>
    <property type="project" value="UniProtKB-KW"/>
</dbReference>
<keyword evidence="4 5" id="KW-0413">Isomerase</keyword>
<dbReference type="InterPro" id="IPR052204">
    <property type="entry name" value="PpiC/parvulin_rotamase"/>
</dbReference>
<name>A0ABV7VM36_9GAMM</name>
<dbReference type="InterPro" id="IPR046357">
    <property type="entry name" value="PPIase_dom_sf"/>
</dbReference>
<evidence type="ECO:0000313" key="7">
    <source>
        <dbReference type="EMBL" id="MFC3678590.1"/>
    </source>
</evidence>
<reference evidence="8" key="1">
    <citation type="journal article" date="2019" name="Int. J. Syst. Evol. Microbiol.">
        <title>The Global Catalogue of Microorganisms (GCM) 10K type strain sequencing project: providing services to taxonomists for standard genome sequencing and annotation.</title>
        <authorList>
            <consortium name="The Broad Institute Genomics Platform"/>
            <consortium name="The Broad Institute Genome Sequencing Center for Infectious Disease"/>
            <person name="Wu L."/>
            <person name="Ma J."/>
        </authorList>
    </citation>
    <scope>NUCLEOTIDE SEQUENCE [LARGE SCALE GENOMIC DNA]</scope>
    <source>
        <strain evidence="8">KCTC 42424</strain>
    </source>
</reference>
<evidence type="ECO:0000256" key="4">
    <source>
        <dbReference type="ARBA" id="ARBA00023235"/>
    </source>
</evidence>
<evidence type="ECO:0000256" key="5">
    <source>
        <dbReference type="PROSITE-ProRule" id="PRU00278"/>
    </source>
</evidence>
<organism evidence="7 8">
    <name type="scientific">Bacterioplanoides pacificum</name>
    <dbReference type="NCBI Taxonomy" id="1171596"/>
    <lineage>
        <taxon>Bacteria</taxon>
        <taxon>Pseudomonadati</taxon>
        <taxon>Pseudomonadota</taxon>
        <taxon>Gammaproteobacteria</taxon>
        <taxon>Oceanospirillales</taxon>
        <taxon>Oceanospirillaceae</taxon>
        <taxon>Bacterioplanoides</taxon>
    </lineage>
</organism>
<protein>
    <recommendedName>
        <fullName evidence="2">peptidylprolyl isomerase</fullName>
        <ecNumber evidence="2">5.2.1.8</ecNumber>
    </recommendedName>
</protein>
<dbReference type="RefSeq" id="WP_376864142.1">
    <property type="nucleotide sequence ID" value="NZ_JBHRYB010000001.1"/>
</dbReference>